<organism evidence="1 2">
    <name type="scientific">Ameca splendens</name>
    <dbReference type="NCBI Taxonomy" id="208324"/>
    <lineage>
        <taxon>Eukaryota</taxon>
        <taxon>Metazoa</taxon>
        <taxon>Chordata</taxon>
        <taxon>Craniata</taxon>
        <taxon>Vertebrata</taxon>
        <taxon>Euteleostomi</taxon>
        <taxon>Actinopterygii</taxon>
        <taxon>Neopterygii</taxon>
        <taxon>Teleostei</taxon>
        <taxon>Neoteleostei</taxon>
        <taxon>Acanthomorphata</taxon>
        <taxon>Ovalentaria</taxon>
        <taxon>Atherinomorphae</taxon>
        <taxon>Cyprinodontiformes</taxon>
        <taxon>Goodeidae</taxon>
        <taxon>Ameca</taxon>
    </lineage>
</organism>
<keyword evidence="2" id="KW-1185">Reference proteome</keyword>
<dbReference type="EMBL" id="JAHRIP010084714">
    <property type="protein sequence ID" value="MEQ2313448.1"/>
    <property type="molecule type" value="Genomic_DNA"/>
</dbReference>
<gene>
    <name evidence="1" type="ORF">AMECASPLE_002107</name>
</gene>
<evidence type="ECO:0000313" key="2">
    <source>
        <dbReference type="Proteomes" id="UP001469553"/>
    </source>
</evidence>
<proteinExistence type="predicted"/>
<evidence type="ECO:0000313" key="1">
    <source>
        <dbReference type="EMBL" id="MEQ2313448.1"/>
    </source>
</evidence>
<reference evidence="1 2" key="1">
    <citation type="submission" date="2021-06" db="EMBL/GenBank/DDBJ databases">
        <authorList>
            <person name="Palmer J.M."/>
        </authorList>
    </citation>
    <scope>NUCLEOTIDE SEQUENCE [LARGE SCALE GENOMIC DNA]</scope>
    <source>
        <strain evidence="1 2">AS_MEX2019</strain>
        <tissue evidence="1">Muscle</tissue>
    </source>
</reference>
<name>A0ABV1A4G9_9TELE</name>
<comment type="caution">
    <text evidence="1">The sequence shown here is derived from an EMBL/GenBank/DDBJ whole genome shotgun (WGS) entry which is preliminary data.</text>
</comment>
<protein>
    <submittedName>
        <fullName evidence="1">Uncharacterized protein</fullName>
    </submittedName>
</protein>
<accession>A0ABV1A4G9</accession>
<sequence>MRLRNSRLETNDRCPLSKCVEMCQHSNIKMLLFIYNDRQERGTCDAGCLYSCSSDHGLGPSLERRTERFCSAGLASIGGNQSLTSHSNKGLVCHRKSQETTLTFVL</sequence>
<dbReference type="Proteomes" id="UP001469553">
    <property type="component" value="Unassembled WGS sequence"/>
</dbReference>